<organism evidence="2 3">
    <name type="scientific">Stephania japonica</name>
    <dbReference type="NCBI Taxonomy" id="461633"/>
    <lineage>
        <taxon>Eukaryota</taxon>
        <taxon>Viridiplantae</taxon>
        <taxon>Streptophyta</taxon>
        <taxon>Embryophyta</taxon>
        <taxon>Tracheophyta</taxon>
        <taxon>Spermatophyta</taxon>
        <taxon>Magnoliopsida</taxon>
        <taxon>Ranunculales</taxon>
        <taxon>Menispermaceae</taxon>
        <taxon>Menispermoideae</taxon>
        <taxon>Cissampelideae</taxon>
        <taxon>Stephania</taxon>
    </lineage>
</organism>
<dbReference type="GO" id="GO:0046872">
    <property type="term" value="F:metal ion binding"/>
    <property type="evidence" value="ECO:0007669"/>
    <property type="project" value="InterPro"/>
</dbReference>
<evidence type="ECO:0000259" key="1">
    <source>
        <dbReference type="PROSITE" id="PS51393"/>
    </source>
</evidence>
<keyword evidence="3" id="KW-1185">Reference proteome</keyword>
<reference evidence="2 3" key="1">
    <citation type="submission" date="2024-01" db="EMBL/GenBank/DDBJ databases">
        <title>Genome assemblies of Stephania.</title>
        <authorList>
            <person name="Yang L."/>
        </authorList>
    </citation>
    <scope>NUCLEOTIDE SEQUENCE [LARGE SCALE GENOMIC DNA]</scope>
    <source>
        <strain evidence="2">QJT</strain>
        <tissue evidence="2">Leaf</tissue>
    </source>
</reference>
<gene>
    <name evidence="2" type="ORF">Sjap_020599</name>
</gene>
<feature type="domain" description="Lipoxygenase" evidence="1">
    <location>
        <begin position="170"/>
        <end position="252"/>
    </location>
</feature>
<dbReference type="Gene3D" id="4.10.375.10">
    <property type="entry name" value="Lipoxygenase-1, Domain 2"/>
    <property type="match status" value="1"/>
</dbReference>
<dbReference type="InterPro" id="IPR036226">
    <property type="entry name" value="LipOase_C_sf"/>
</dbReference>
<dbReference type="Pfam" id="PF00305">
    <property type="entry name" value="Lipoxygenase"/>
    <property type="match status" value="1"/>
</dbReference>
<sequence>MGNLIETWVSNESCLLSNILCQELAEIQRMREEMSQSAEEAGDDPHVDETDLYYKVVGVDHKGRVYWLGSTGMRYNDLGASSSQGSSSQDFATLQSNVRLIAASGGIGNVFEIFDRAPSTLLPLVALFNLLEDNILHVARQKPTSFGVQKEPLNFRVVRAMVTLKKKKKKMHHSQALEGMLVLSSSPLKSINFLGNINFACIFRTGAYDYYATCTYLGNPDKGIDLARPMLGGKKIPYRRRFRTGRPPSDTS</sequence>
<protein>
    <recommendedName>
        <fullName evidence="1">Lipoxygenase domain-containing protein</fullName>
    </recommendedName>
</protein>
<dbReference type="InterPro" id="IPR013819">
    <property type="entry name" value="LipOase_C"/>
</dbReference>
<dbReference type="GO" id="GO:0016702">
    <property type="term" value="F:oxidoreductase activity, acting on single donors with incorporation of molecular oxygen, incorporation of two atoms of oxygen"/>
    <property type="evidence" value="ECO:0007669"/>
    <property type="project" value="InterPro"/>
</dbReference>
<dbReference type="Proteomes" id="UP001417504">
    <property type="component" value="Unassembled WGS sequence"/>
</dbReference>
<comment type="caution">
    <text evidence="2">The sequence shown here is derived from an EMBL/GenBank/DDBJ whole genome shotgun (WGS) entry which is preliminary data.</text>
</comment>
<dbReference type="PROSITE" id="PS51393">
    <property type="entry name" value="LIPOXYGENASE_3"/>
    <property type="match status" value="1"/>
</dbReference>
<dbReference type="SUPFAM" id="SSF48484">
    <property type="entry name" value="Lipoxigenase"/>
    <property type="match status" value="1"/>
</dbReference>
<accession>A0AAP0F102</accession>
<proteinExistence type="predicted"/>
<evidence type="ECO:0000313" key="3">
    <source>
        <dbReference type="Proteomes" id="UP001417504"/>
    </source>
</evidence>
<dbReference type="AlphaFoldDB" id="A0AAP0F102"/>
<name>A0AAP0F102_9MAGN</name>
<dbReference type="EMBL" id="JBBNAE010000008">
    <property type="protein sequence ID" value="KAK9103345.1"/>
    <property type="molecule type" value="Genomic_DNA"/>
</dbReference>
<evidence type="ECO:0000313" key="2">
    <source>
        <dbReference type="EMBL" id="KAK9103345.1"/>
    </source>
</evidence>